<dbReference type="CDD" id="cd11854">
    <property type="entry name" value="SH3_Fus1p"/>
    <property type="match status" value="1"/>
</dbReference>
<reference evidence="6 7" key="1">
    <citation type="journal article" date="2019" name="Nat. Ecol. Evol.">
        <title>Megaphylogeny resolves global patterns of mushroom evolution.</title>
        <authorList>
            <person name="Varga T."/>
            <person name="Krizsan K."/>
            <person name="Foldi C."/>
            <person name="Dima B."/>
            <person name="Sanchez-Garcia M."/>
            <person name="Sanchez-Ramirez S."/>
            <person name="Szollosi G.J."/>
            <person name="Szarkandi J.G."/>
            <person name="Papp V."/>
            <person name="Albert L."/>
            <person name="Andreopoulos W."/>
            <person name="Angelini C."/>
            <person name="Antonin V."/>
            <person name="Barry K.W."/>
            <person name="Bougher N.L."/>
            <person name="Buchanan P."/>
            <person name="Buyck B."/>
            <person name="Bense V."/>
            <person name="Catcheside P."/>
            <person name="Chovatia M."/>
            <person name="Cooper J."/>
            <person name="Damon W."/>
            <person name="Desjardin D."/>
            <person name="Finy P."/>
            <person name="Geml J."/>
            <person name="Haridas S."/>
            <person name="Hughes K."/>
            <person name="Justo A."/>
            <person name="Karasinski D."/>
            <person name="Kautmanova I."/>
            <person name="Kiss B."/>
            <person name="Kocsube S."/>
            <person name="Kotiranta H."/>
            <person name="LaButti K.M."/>
            <person name="Lechner B.E."/>
            <person name="Liimatainen K."/>
            <person name="Lipzen A."/>
            <person name="Lukacs Z."/>
            <person name="Mihaltcheva S."/>
            <person name="Morgado L.N."/>
            <person name="Niskanen T."/>
            <person name="Noordeloos M.E."/>
            <person name="Ohm R.A."/>
            <person name="Ortiz-Santana B."/>
            <person name="Ovrebo C."/>
            <person name="Racz N."/>
            <person name="Riley R."/>
            <person name="Savchenko A."/>
            <person name="Shiryaev A."/>
            <person name="Soop K."/>
            <person name="Spirin V."/>
            <person name="Szebenyi C."/>
            <person name="Tomsovsky M."/>
            <person name="Tulloss R.E."/>
            <person name="Uehling J."/>
            <person name="Grigoriev I.V."/>
            <person name="Vagvolgyi C."/>
            <person name="Papp T."/>
            <person name="Martin F.M."/>
            <person name="Miettinen O."/>
            <person name="Hibbett D.S."/>
            <person name="Nagy L.G."/>
        </authorList>
    </citation>
    <scope>NUCLEOTIDE SEQUENCE [LARGE SCALE GENOMIC DNA]</scope>
    <source>
        <strain evidence="6 7">CBS 121175</strain>
    </source>
</reference>
<evidence type="ECO:0000256" key="4">
    <source>
        <dbReference type="SAM" id="Phobius"/>
    </source>
</evidence>
<dbReference type="Proteomes" id="UP000307440">
    <property type="component" value="Unassembled WGS sequence"/>
</dbReference>
<evidence type="ECO:0000313" key="6">
    <source>
        <dbReference type="EMBL" id="TFK30281.1"/>
    </source>
</evidence>
<feature type="region of interest" description="Disordered" evidence="3">
    <location>
        <begin position="130"/>
        <end position="327"/>
    </location>
</feature>
<organism evidence="6 7">
    <name type="scientific">Coprinopsis marcescibilis</name>
    <name type="common">Agaric fungus</name>
    <name type="synonym">Psathyrella marcescibilis</name>
    <dbReference type="NCBI Taxonomy" id="230819"/>
    <lineage>
        <taxon>Eukaryota</taxon>
        <taxon>Fungi</taxon>
        <taxon>Dikarya</taxon>
        <taxon>Basidiomycota</taxon>
        <taxon>Agaricomycotina</taxon>
        <taxon>Agaricomycetes</taxon>
        <taxon>Agaricomycetidae</taxon>
        <taxon>Agaricales</taxon>
        <taxon>Agaricineae</taxon>
        <taxon>Psathyrellaceae</taxon>
        <taxon>Coprinopsis</taxon>
    </lineage>
</organism>
<evidence type="ECO:0000256" key="3">
    <source>
        <dbReference type="SAM" id="MobiDB-lite"/>
    </source>
</evidence>
<dbReference type="EMBL" id="ML210147">
    <property type="protein sequence ID" value="TFK30281.1"/>
    <property type="molecule type" value="Genomic_DNA"/>
</dbReference>
<dbReference type="STRING" id="230819.A0A5C3LNJ1"/>
<feature type="compositionally biased region" description="Polar residues" evidence="3">
    <location>
        <begin position="256"/>
        <end position="266"/>
    </location>
</feature>
<keyword evidence="4" id="KW-1133">Transmembrane helix</keyword>
<dbReference type="SUPFAM" id="SSF50044">
    <property type="entry name" value="SH3-domain"/>
    <property type="match status" value="1"/>
</dbReference>
<protein>
    <recommendedName>
        <fullName evidence="5">SH3 domain-containing protein</fullName>
    </recommendedName>
</protein>
<feature type="compositionally biased region" description="Low complexity" evidence="3">
    <location>
        <begin position="276"/>
        <end position="292"/>
    </location>
</feature>
<name>A0A5C3LNJ1_COPMA</name>
<dbReference type="OrthoDB" id="5340910at2759"/>
<evidence type="ECO:0000256" key="1">
    <source>
        <dbReference type="ARBA" id="ARBA00022443"/>
    </source>
</evidence>
<feature type="compositionally biased region" description="Polar residues" evidence="3">
    <location>
        <begin position="20"/>
        <end position="34"/>
    </location>
</feature>
<sequence>MDVRGANIWRMVRVRRQESELSPGSSSPVDTSNPPAVEPSSAPPKLLLPTAAIAGIVSVGVIAIGLGILLWRWRTRMKKMGRISRDFHSSLQKYGIGRGVASADSTDSMQKLEVQGSFFEADEYEIRAHRKSSISFKSPSKSASKTSSPKSPKSPKSPTSGWFSSSSKDGSEKRPVVVQKRPRRSSSYSGTPRRIDESRQHKVQHLANSIRSKPISAPLRIANGPAEPWSPSSPPATSLSAMQSQRPLQPPPPVAYNSQKIRQTPVATDDRQRRLSTSALSSDGSYYSMSSSPDQYPQQQPTAVTLPPPATFSKQHPHGRKPSTPTPLPAFALSYPHGYEPDNYRPGSAGSQSGGNLPRLMNVITAFTPTMDDELPIQVGDTVRLLEEYKDSWCLVQMVGRIDSPRGVVPYVCLQERRRIVPVPVSAVGHKKSNSSIASGTQRR</sequence>
<evidence type="ECO:0000256" key="2">
    <source>
        <dbReference type="PROSITE-ProRule" id="PRU00192"/>
    </source>
</evidence>
<feature type="compositionally biased region" description="Low complexity" evidence="3">
    <location>
        <begin position="133"/>
        <end position="168"/>
    </location>
</feature>
<feature type="compositionally biased region" description="Polar residues" evidence="3">
    <location>
        <begin position="293"/>
        <end position="303"/>
    </location>
</feature>
<evidence type="ECO:0000259" key="5">
    <source>
        <dbReference type="PROSITE" id="PS50002"/>
    </source>
</evidence>
<dbReference type="Gene3D" id="2.30.30.40">
    <property type="entry name" value="SH3 Domains"/>
    <property type="match status" value="1"/>
</dbReference>
<keyword evidence="1 2" id="KW-0728">SH3 domain</keyword>
<dbReference type="InterPro" id="IPR036028">
    <property type="entry name" value="SH3-like_dom_sf"/>
</dbReference>
<keyword evidence="4" id="KW-0812">Transmembrane</keyword>
<gene>
    <name evidence="6" type="ORF">FA15DRAFT_663680</name>
</gene>
<evidence type="ECO:0000313" key="7">
    <source>
        <dbReference type="Proteomes" id="UP000307440"/>
    </source>
</evidence>
<dbReference type="Pfam" id="PF14604">
    <property type="entry name" value="SH3_9"/>
    <property type="match status" value="1"/>
</dbReference>
<feature type="compositionally biased region" description="Low complexity" evidence="3">
    <location>
        <begin position="225"/>
        <end position="241"/>
    </location>
</feature>
<accession>A0A5C3LNJ1</accession>
<keyword evidence="7" id="KW-1185">Reference proteome</keyword>
<feature type="region of interest" description="Disordered" evidence="3">
    <location>
        <begin position="17"/>
        <end position="41"/>
    </location>
</feature>
<dbReference type="PROSITE" id="PS50002">
    <property type="entry name" value="SH3"/>
    <property type="match status" value="1"/>
</dbReference>
<dbReference type="InterPro" id="IPR035521">
    <property type="entry name" value="Fus1_SH3"/>
</dbReference>
<keyword evidence="4" id="KW-0472">Membrane</keyword>
<feature type="transmembrane region" description="Helical" evidence="4">
    <location>
        <begin position="46"/>
        <end position="71"/>
    </location>
</feature>
<dbReference type="InterPro" id="IPR001452">
    <property type="entry name" value="SH3_domain"/>
</dbReference>
<dbReference type="SMART" id="SM00326">
    <property type="entry name" value="SH3"/>
    <property type="match status" value="1"/>
</dbReference>
<proteinExistence type="predicted"/>
<dbReference type="AlphaFoldDB" id="A0A5C3LNJ1"/>
<feature type="domain" description="SH3" evidence="5">
    <location>
        <begin position="356"/>
        <end position="419"/>
    </location>
</feature>